<gene>
    <name evidence="10" type="primary">holA</name>
    <name evidence="10" type="ORF">GCM10007423_13400</name>
</gene>
<evidence type="ECO:0000256" key="7">
    <source>
        <dbReference type="ARBA" id="ARBA00034754"/>
    </source>
</evidence>
<reference evidence="11" key="1">
    <citation type="journal article" date="2019" name="Int. J. Syst. Evol. Microbiol.">
        <title>The Global Catalogue of Microorganisms (GCM) 10K type strain sequencing project: providing services to taxonomists for standard genome sequencing and annotation.</title>
        <authorList>
            <consortium name="The Broad Institute Genomics Platform"/>
            <consortium name="The Broad Institute Genome Sequencing Center for Infectious Disease"/>
            <person name="Wu L."/>
            <person name="Ma J."/>
        </authorList>
    </citation>
    <scope>NUCLEOTIDE SEQUENCE [LARGE SCALE GENOMIC DNA]</scope>
    <source>
        <strain evidence="11">CGMCC 1.15288</strain>
    </source>
</reference>
<evidence type="ECO:0000256" key="8">
    <source>
        <dbReference type="ARBA" id="ARBA00049244"/>
    </source>
</evidence>
<dbReference type="SUPFAM" id="SSF52540">
    <property type="entry name" value="P-loop containing nucleoside triphosphate hydrolases"/>
    <property type="match status" value="1"/>
</dbReference>
<keyword evidence="6" id="KW-0239">DNA-directed DNA polymerase</keyword>
<dbReference type="Gene3D" id="3.40.50.300">
    <property type="entry name" value="P-loop containing nucleotide triphosphate hydrolases"/>
    <property type="match status" value="1"/>
</dbReference>
<dbReference type="Gene3D" id="1.20.272.10">
    <property type="match status" value="1"/>
</dbReference>
<dbReference type="PANTHER" id="PTHR34388">
    <property type="entry name" value="DNA POLYMERASE III SUBUNIT DELTA"/>
    <property type="match status" value="1"/>
</dbReference>
<dbReference type="NCBIfam" id="TIGR01128">
    <property type="entry name" value="holA"/>
    <property type="match status" value="1"/>
</dbReference>
<dbReference type="InterPro" id="IPR027417">
    <property type="entry name" value="P-loop_NTPase"/>
</dbReference>
<dbReference type="EMBL" id="BMIA01000001">
    <property type="protein sequence ID" value="GGH27540.1"/>
    <property type="molecule type" value="Genomic_DNA"/>
</dbReference>
<evidence type="ECO:0000313" key="11">
    <source>
        <dbReference type="Proteomes" id="UP000600214"/>
    </source>
</evidence>
<dbReference type="Proteomes" id="UP000600214">
    <property type="component" value="Unassembled WGS sequence"/>
</dbReference>
<evidence type="ECO:0000256" key="3">
    <source>
        <dbReference type="ARBA" id="ARBA00022679"/>
    </source>
</evidence>
<dbReference type="InterPro" id="IPR010372">
    <property type="entry name" value="DNA_pol3_delta_N"/>
</dbReference>
<dbReference type="EC" id="2.7.7.7" evidence="1"/>
<dbReference type="SUPFAM" id="SSF48019">
    <property type="entry name" value="post-AAA+ oligomerization domain-like"/>
    <property type="match status" value="1"/>
</dbReference>
<evidence type="ECO:0000313" key="10">
    <source>
        <dbReference type="EMBL" id="GGH27540.1"/>
    </source>
</evidence>
<dbReference type="Pfam" id="PF06144">
    <property type="entry name" value="DNA_pol3_delta"/>
    <property type="match status" value="1"/>
</dbReference>
<evidence type="ECO:0000256" key="6">
    <source>
        <dbReference type="ARBA" id="ARBA00022932"/>
    </source>
</evidence>
<keyword evidence="11" id="KW-1185">Reference proteome</keyword>
<protein>
    <recommendedName>
        <fullName evidence="2">DNA polymerase III subunit delta</fullName>
        <ecNumber evidence="1">2.7.7.7</ecNumber>
    </recommendedName>
</protein>
<comment type="catalytic activity">
    <reaction evidence="8">
        <text>DNA(n) + a 2'-deoxyribonucleoside 5'-triphosphate = DNA(n+1) + diphosphate</text>
        <dbReference type="Rhea" id="RHEA:22508"/>
        <dbReference type="Rhea" id="RHEA-COMP:17339"/>
        <dbReference type="Rhea" id="RHEA-COMP:17340"/>
        <dbReference type="ChEBI" id="CHEBI:33019"/>
        <dbReference type="ChEBI" id="CHEBI:61560"/>
        <dbReference type="ChEBI" id="CHEBI:173112"/>
        <dbReference type="EC" id="2.7.7.7"/>
    </reaction>
</comment>
<keyword evidence="3" id="KW-0808">Transferase</keyword>
<sequence length="347" mass="39440">MPVSIPKLMAQTPDIILKELKSKKFRPLYFLHGDEPYYIDSIAEELENKVVPESERGFNQFVLYGKDTDVAGVLSYARRFPFMAERQLVLVKEAHRLNGIEQKEQQQRLEDYALNPVPSTVLVFCYHANADERKSYLKACNANGVVVQSKKMYDNKLPDWVGSFCQHEGVKISPKAVQMLVDNIGNDLKRLSNEIRKIMVNLRVDEGIDATAIEKFVGISKEYNVFEFQKALMHRDVLKANQIAAFFASNSKDNPLAPVLIILFGFFSKLLLTHAARDKSEKGLAVELGVNPYFVKDYLLAARNYPMGKVVNIIHYLRESDGRLKGLDGTSIPEGELLRELVFKIVH</sequence>
<evidence type="ECO:0000259" key="9">
    <source>
        <dbReference type="Pfam" id="PF06144"/>
    </source>
</evidence>
<dbReference type="InterPro" id="IPR008921">
    <property type="entry name" value="DNA_pol3_clamp-load_cplx_C"/>
</dbReference>
<evidence type="ECO:0000256" key="5">
    <source>
        <dbReference type="ARBA" id="ARBA00022705"/>
    </source>
</evidence>
<comment type="similarity">
    <text evidence="7">Belongs to the DNA polymerase HolA subunit family.</text>
</comment>
<organism evidence="10 11">
    <name type="scientific">Dyadobacter endophyticus</name>
    <dbReference type="NCBI Taxonomy" id="1749036"/>
    <lineage>
        <taxon>Bacteria</taxon>
        <taxon>Pseudomonadati</taxon>
        <taxon>Bacteroidota</taxon>
        <taxon>Cytophagia</taxon>
        <taxon>Cytophagales</taxon>
        <taxon>Spirosomataceae</taxon>
        <taxon>Dyadobacter</taxon>
    </lineage>
</organism>
<evidence type="ECO:0000256" key="1">
    <source>
        <dbReference type="ARBA" id="ARBA00012417"/>
    </source>
</evidence>
<keyword evidence="4" id="KW-0548">Nucleotidyltransferase</keyword>
<dbReference type="InterPro" id="IPR005790">
    <property type="entry name" value="DNA_polIII_delta"/>
</dbReference>
<keyword evidence="5" id="KW-0235">DNA replication</keyword>
<accession>A0ABQ1YIU4</accession>
<feature type="domain" description="DNA polymerase III delta N-terminal" evidence="9">
    <location>
        <begin position="29"/>
        <end position="148"/>
    </location>
</feature>
<dbReference type="PANTHER" id="PTHR34388:SF1">
    <property type="entry name" value="DNA POLYMERASE III SUBUNIT DELTA"/>
    <property type="match status" value="1"/>
</dbReference>
<dbReference type="Gene3D" id="1.10.8.60">
    <property type="match status" value="1"/>
</dbReference>
<evidence type="ECO:0000256" key="4">
    <source>
        <dbReference type="ARBA" id="ARBA00022695"/>
    </source>
</evidence>
<comment type="caution">
    <text evidence="10">The sequence shown here is derived from an EMBL/GenBank/DDBJ whole genome shotgun (WGS) entry which is preliminary data.</text>
</comment>
<evidence type="ECO:0000256" key="2">
    <source>
        <dbReference type="ARBA" id="ARBA00017703"/>
    </source>
</evidence>
<proteinExistence type="inferred from homology"/>
<name>A0ABQ1YIU4_9BACT</name>